<proteinExistence type="predicted"/>
<name>A0A286RIZ4_9BACT</name>
<reference evidence="1 2" key="1">
    <citation type="journal article" name="Front. Microbiol.">
        <title>Sugar Metabolism of the First Thermophilic Planctomycete Thermogutta terrifontis: Comparative Genomic and Transcriptomic Approaches.</title>
        <authorList>
            <person name="Elcheninov A.G."/>
            <person name="Menzel P."/>
            <person name="Gudbergsdottir S.R."/>
            <person name="Slesarev A.I."/>
            <person name="Kadnikov V.V."/>
            <person name="Krogh A."/>
            <person name="Bonch-Osmolovskaya E.A."/>
            <person name="Peng X."/>
            <person name="Kublanov I.V."/>
        </authorList>
    </citation>
    <scope>NUCLEOTIDE SEQUENCE [LARGE SCALE GENOMIC DNA]</scope>
    <source>
        <strain evidence="1 2">R1</strain>
    </source>
</reference>
<evidence type="ECO:0000313" key="1">
    <source>
        <dbReference type="EMBL" id="ASV75916.1"/>
    </source>
</evidence>
<keyword evidence="2" id="KW-1185">Reference proteome</keyword>
<organism evidence="1 2">
    <name type="scientific">Thermogutta terrifontis</name>
    <dbReference type="NCBI Taxonomy" id="1331910"/>
    <lineage>
        <taxon>Bacteria</taxon>
        <taxon>Pseudomonadati</taxon>
        <taxon>Planctomycetota</taxon>
        <taxon>Planctomycetia</taxon>
        <taxon>Pirellulales</taxon>
        <taxon>Thermoguttaceae</taxon>
        <taxon>Thermogutta</taxon>
    </lineage>
</organism>
<sequence>MLLQKMRHFSSFYSAVERRLHFPARTGPGSGSIETRWGAG</sequence>
<dbReference type="Proteomes" id="UP000215086">
    <property type="component" value="Chromosome"/>
</dbReference>
<dbReference type="KEGG" id="ttf:THTE_3314"/>
<gene>
    <name evidence="1" type="ORF">THTE_3314</name>
</gene>
<evidence type="ECO:0000313" key="2">
    <source>
        <dbReference type="Proteomes" id="UP000215086"/>
    </source>
</evidence>
<protein>
    <submittedName>
        <fullName evidence="1">Uncharacterized protein</fullName>
    </submittedName>
</protein>
<dbReference type="EMBL" id="CP018477">
    <property type="protein sequence ID" value="ASV75916.1"/>
    <property type="molecule type" value="Genomic_DNA"/>
</dbReference>
<accession>A0A286RIZ4</accession>
<dbReference type="AlphaFoldDB" id="A0A286RIZ4"/>